<sequence>MMDRIGLVGTTLLVVMLALAGFASGAQAADGETLANVRARGVLRCGVSEGIAGFSSRDAAGQWTGIDADFCRALAAAALGDASKVEFIPLRTSARFPALATRGIDVLSRSTTWTLLREGALKVQFAGVLFYDSLAFMVSEKSGLQSAASLKGATVCVQKDTSTINHLTAYSDATGLGIMPLVLESANDASDAFFAGRCAAFAADSSYLNALRLRAPRAAAAFTVLPERIAKEPLGPVVRGDDVSWLILVRWVLLTLIEAEELGVTRDNLQTRIQDPSIRQALVPDDTVTRAIGAEPGWTLRALQSAGNYGEVFDRNVGAHSPLGLERGVNGLWTRGGLMYAPPFR</sequence>
<dbReference type="AlphaFoldDB" id="A0A4R8LII2"/>
<evidence type="ECO:0000256" key="4">
    <source>
        <dbReference type="SAM" id="SignalP"/>
    </source>
</evidence>
<dbReference type="Gene3D" id="3.40.190.10">
    <property type="entry name" value="Periplasmic binding protein-like II"/>
    <property type="match status" value="2"/>
</dbReference>
<keyword evidence="2" id="KW-0813">Transport</keyword>
<evidence type="ECO:0000259" key="5">
    <source>
        <dbReference type="SMART" id="SM00062"/>
    </source>
</evidence>
<dbReference type="InterPro" id="IPR051455">
    <property type="entry name" value="Bact_solute-bind_prot3"/>
</dbReference>
<evidence type="ECO:0000313" key="6">
    <source>
        <dbReference type="EMBL" id="TDY42655.1"/>
    </source>
</evidence>
<keyword evidence="7" id="KW-1185">Reference proteome</keyword>
<dbReference type="RefSeq" id="WP_243849698.1">
    <property type="nucleotide sequence ID" value="NZ_JBHLUW010000055.1"/>
</dbReference>
<dbReference type="GO" id="GO:0006865">
    <property type="term" value="P:amino acid transport"/>
    <property type="evidence" value="ECO:0007669"/>
    <property type="project" value="TreeGrafter"/>
</dbReference>
<dbReference type="Proteomes" id="UP000295509">
    <property type="component" value="Unassembled WGS sequence"/>
</dbReference>
<evidence type="ECO:0000313" key="7">
    <source>
        <dbReference type="Proteomes" id="UP000295509"/>
    </source>
</evidence>
<name>A0A4R8LII2_9BURK</name>
<proteinExistence type="inferred from homology"/>
<evidence type="ECO:0000256" key="1">
    <source>
        <dbReference type="ARBA" id="ARBA00010333"/>
    </source>
</evidence>
<protein>
    <submittedName>
        <fullName evidence="6">Amino acid ABC transporter substrate-binding protein (PAAT family)</fullName>
    </submittedName>
</protein>
<dbReference type="SMART" id="SM00062">
    <property type="entry name" value="PBPb"/>
    <property type="match status" value="1"/>
</dbReference>
<accession>A0A4R8LII2</accession>
<reference evidence="6 7" key="1">
    <citation type="submission" date="2019-03" db="EMBL/GenBank/DDBJ databases">
        <title>Genomic Encyclopedia of Type Strains, Phase III (KMG-III): the genomes of soil and plant-associated and newly described type strains.</title>
        <authorList>
            <person name="Whitman W."/>
        </authorList>
    </citation>
    <scope>NUCLEOTIDE SEQUENCE [LARGE SCALE GENOMIC DNA]</scope>
    <source>
        <strain evidence="6 7">LMG 29544</strain>
    </source>
</reference>
<dbReference type="InterPro" id="IPR001638">
    <property type="entry name" value="Solute-binding_3/MltF_N"/>
</dbReference>
<organism evidence="6 7">
    <name type="scientific">Paraburkholderia rhizosphaerae</name>
    <dbReference type="NCBI Taxonomy" id="480658"/>
    <lineage>
        <taxon>Bacteria</taxon>
        <taxon>Pseudomonadati</taxon>
        <taxon>Pseudomonadota</taxon>
        <taxon>Betaproteobacteria</taxon>
        <taxon>Burkholderiales</taxon>
        <taxon>Burkholderiaceae</taxon>
        <taxon>Paraburkholderia</taxon>
    </lineage>
</organism>
<dbReference type="Pfam" id="PF00497">
    <property type="entry name" value="SBP_bac_3"/>
    <property type="match status" value="1"/>
</dbReference>
<dbReference type="PANTHER" id="PTHR30085">
    <property type="entry name" value="AMINO ACID ABC TRANSPORTER PERMEASE"/>
    <property type="match status" value="1"/>
</dbReference>
<feature type="domain" description="Solute-binding protein family 3/N-terminal" evidence="5">
    <location>
        <begin position="42"/>
        <end position="277"/>
    </location>
</feature>
<keyword evidence="3 4" id="KW-0732">Signal</keyword>
<feature type="signal peptide" evidence="4">
    <location>
        <begin position="1"/>
        <end position="28"/>
    </location>
</feature>
<dbReference type="EMBL" id="SORE01000020">
    <property type="protein sequence ID" value="TDY42655.1"/>
    <property type="molecule type" value="Genomic_DNA"/>
</dbReference>
<gene>
    <name evidence="6" type="ORF">BX592_12016</name>
</gene>
<dbReference type="PANTHER" id="PTHR30085:SF7">
    <property type="entry name" value="AMINO-ACID ABC TRANSPORTER-BINDING PROTEIN YHDW-RELATED"/>
    <property type="match status" value="1"/>
</dbReference>
<evidence type="ECO:0000256" key="2">
    <source>
        <dbReference type="ARBA" id="ARBA00022448"/>
    </source>
</evidence>
<evidence type="ECO:0000256" key="3">
    <source>
        <dbReference type="ARBA" id="ARBA00022729"/>
    </source>
</evidence>
<comment type="caution">
    <text evidence="6">The sequence shown here is derived from an EMBL/GenBank/DDBJ whole genome shotgun (WGS) entry which is preliminary data.</text>
</comment>
<feature type="chain" id="PRO_5020505262" evidence="4">
    <location>
        <begin position="29"/>
        <end position="345"/>
    </location>
</feature>
<dbReference type="SUPFAM" id="SSF53850">
    <property type="entry name" value="Periplasmic binding protein-like II"/>
    <property type="match status" value="1"/>
</dbReference>
<comment type="similarity">
    <text evidence="1">Belongs to the bacterial solute-binding protein 3 family.</text>
</comment>